<organism evidence="2 3">
    <name type="scientific">Asticcacaulis taihuensis</name>
    <dbReference type="NCBI Taxonomy" id="260084"/>
    <lineage>
        <taxon>Bacteria</taxon>
        <taxon>Pseudomonadati</taxon>
        <taxon>Pseudomonadota</taxon>
        <taxon>Alphaproteobacteria</taxon>
        <taxon>Caulobacterales</taxon>
        <taxon>Caulobacteraceae</taxon>
        <taxon>Asticcacaulis</taxon>
    </lineage>
</organism>
<gene>
    <name evidence="2" type="ORF">SAMN02927928_2786</name>
</gene>
<accession>A0A1G4SP10</accession>
<dbReference type="EMBL" id="FMTS01000005">
    <property type="protein sequence ID" value="SCW70910.1"/>
    <property type="molecule type" value="Genomic_DNA"/>
</dbReference>
<keyword evidence="3" id="KW-1185">Reference proteome</keyword>
<proteinExistence type="predicted"/>
<protein>
    <submittedName>
        <fullName evidence="2">Uncharacterized protein</fullName>
    </submittedName>
</protein>
<dbReference type="Proteomes" id="UP000199150">
    <property type="component" value="Unassembled WGS sequence"/>
</dbReference>
<feature type="compositionally biased region" description="Low complexity" evidence="1">
    <location>
        <begin position="65"/>
        <end position="77"/>
    </location>
</feature>
<evidence type="ECO:0000256" key="1">
    <source>
        <dbReference type="SAM" id="MobiDB-lite"/>
    </source>
</evidence>
<feature type="region of interest" description="Disordered" evidence="1">
    <location>
        <begin position="1"/>
        <end position="25"/>
    </location>
</feature>
<sequence length="94" mass="9608">MTTPIRPSLAQMLNPQPPAAAKPAPAATGFANALQAQKAFFQQVSAPKITPATYTAADVAKATGSASPAPAQPPVAQDTSQPLRRPGSYLNIVV</sequence>
<feature type="region of interest" description="Disordered" evidence="1">
    <location>
        <begin position="61"/>
        <end position="94"/>
    </location>
</feature>
<evidence type="ECO:0000313" key="3">
    <source>
        <dbReference type="Proteomes" id="UP000199150"/>
    </source>
</evidence>
<evidence type="ECO:0000313" key="2">
    <source>
        <dbReference type="EMBL" id="SCW70910.1"/>
    </source>
</evidence>
<dbReference type="AlphaFoldDB" id="A0A1G4SP10"/>
<dbReference type="STRING" id="260084.SAMN02927928_2786"/>
<name>A0A1G4SP10_9CAUL</name>
<reference evidence="3" key="1">
    <citation type="submission" date="2016-10" db="EMBL/GenBank/DDBJ databases">
        <authorList>
            <person name="Varghese N."/>
            <person name="Submissions S."/>
        </authorList>
    </citation>
    <scope>NUCLEOTIDE SEQUENCE [LARGE SCALE GENOMIC DNA]</scope>
    <source>
        <strain evidence="3">CGMCC 1.3431</strain>
    </source>
</reference>